<dbReference type="EMBL" id="AP028679">
    <property type="protein sequence ID" value="BEQ16370.1"/>
    <property type="molecule type" value="Genomic_DNA"/>
</dbReference>
<feature type="domain" description="4Fe-4S ferredoxin-type" evidence="4">
    <location>
        <begin position="154"/>
        <end position="183"/>
    </location>
</feature>
<proteinExistence type="predicted"/>
<dbReference type="SUPFAM" id="SSF46548">
    <property type="entry name" value="alpha-helical ferredoxin"/>
    <property type="match status" value="1"/>
</dbReference>
<reference evidence="6" key="1">
    <citation type="journal article" date="2023" name="Arch. Microbiol.">
        <title>Desulfoferula mesophilus gen. nov. sp. nov., a mesophilic sulfate-reducing bacterium isolated from a brackish lake sediment.</title>
        <authorList>
            <person name="Watanabe T."/>
            <person name="Yabe T."/>
            <person name="Tsuji J.M."/>
            <person name="Fukui M."/>
        </authorList>
    </citation>
    <scope>NUCLEOTIDE SEQUENCE [LARGE SCALE GENOMIC DNA]</scope>
    <source>
        <strain evidence="6">12FAK</strain>
    </source>
</reference>
<dbReference type="Gene3D" id="3.30.70.20">
    <property type="match status" value="1"/>
</dbReference>
<keyword evidence="1" id="KW-0479">Metal-binding</keyword>
<keyword evidence="6" id="KW-1185">Reference proteome</keyword>
<dbReference type="InterPro" id="IPR017896">
    <property type="entry name" value="4Fe4S_Fe-S-bd"/>
</dbReference>
<sequence length="232" mass="25140">MQDDTGLREKVEQLLRQHGVALWGVADLSGLVPARLGDYPRAVSLALSMEPGVMASIRQGPNQTYTELYEATNQRLNRICGELQDLLLDEGQGAWAVPASVRSDPVNIRGDFPHKTAATRAGLGWVGKNCQLINRRLGPWLRLGTVLTDAPLAPDEPLEKSYCGACSACVEACPAGALKGHAWHPGLAREAILDPAACDAFKKTHYRHFHDGHICGICSAACPWGQKTLRRA</sequence>
<dbReference type="Proteomes" id="UP001366166">
    <property type="component" value="Chromosome"/>
</dbReference>
<name>A0AAU9EK63_9BACT</name>
<dbReference type="Pfam" id="PF13484">
    <property type="entry name" value="Fer4_16"/>
    <property type="match status" value="1"/>
</dbReference>
<dbReference type="PANTHER" id="PTHR42827:SF1">
    <property type="entry name" value="IRON-SULFUR CLUSTER-BINDING PROTEIN"/>
    <property type="match status" value="1"/>
</dbReference>
<dbReference type="GO" id="GO:0051536">
    <property type="term" value="F:iron-sulfur cluster binding"/>
    <property type="evidence" value="ECO:0007669"/>
    <property type="project" value="UniProtKB-KW"/>
</dbReference>
<accession>A0AAU9EK63</accession>
<organism evidence="5 6">
    <name type="scientific">Desulfoferula mesophila</name>
    <dbReference type="NCBI Taxonomy" id="3058419"/>
    <lineage>
        <taxon>Bacteria</taxon>
        <taxon>Pseudomonadati</taxon>
        <taxon>Thermodesulfobacteriota</taxon>
        <taxon>Desulfarculia</taxon>
        <taxon>Desulfarculales</taxon>
        <taxon>Desulfarculaceae</taxon>
        <taxon>Desulfoferula</taxon>
    </lineage>
</organism>
<dbReference type="GO" id="GO:0046872">
    <property type="term" value="F:metal ion binding"/>
    <property type="evidence" value="ECO:0007669"/>
    <property type="project" value="UniProtKB-KW"/>
</dbReference>
<dbReference type="PROSITE" id="PS00198">
    <property type="entry name" value="4FE4S_FER_1"/>
    <property type="match status" value="1"/>
</dbReference>
<dbReference type="AlphaFoldDB" id="A0AAU9EK63"/>
<keyword evidence="3" id="KW-0411">Iron-sulfur</keyword>
<keyword evidence="2" id="KW-0408">Iron</keyword>
<dbReference type="PROSITE" id="PS51379">
    <property type="entry name" value="4FE4S_FER_2"/>
    <property type="match status" value="1"/>
</dbReference>
<evidence type="ECO:0000313" key="6">
    <source>
        <dbReference type="Proteomes" id="UP001366166"/>
    </source>
</evidence>
<gene>
    <name evidence="5" type="ORF">FAK_34360</name>
</gene>
<evidence type="ECO:0000259" key="4">
    <source>
        <dbReference type="PROSITE" id="PS51379"/>
    </source>
</evidence>
<evidence type="ECO:0000256" key="1">
    <source>
        <dbReference type="ARBA" id="ARBA00022723"/>
    </source>
</evidence>
<protein>
    <recommendedName>
        <fullName evidence="4">4Fe-4S ferredoxin-type domain-containing protein</fullName>
    </recommendedName>
</protein>
<dbReference type="InterPro" id="IPR017900">
    <property type="entry name" value="4Fe4S_Fe_S_CS"/>
</dbReference>
<dbReference type="PANTHER" id="PTHR42827">
    <property type="entry name" value="IRON-SULFUR CLUSTER-BINDING PROTEIN-RELATED"/>
    <property type="match status" value="1"/>
</dbReference>
<dbReference type="KEGG" id="dmp:FAK_34360"/>
<dbReference type="RefSeq" id="WP_338602101.1">
    <property type="nucleotide sequence ID" value="NZ_AP028679.1"/>
</dbReference>
<evidence type="ECO:0000313" key="5">
    <source>
        <dbReference type="EMBL" id="BEQ16370.1"/>
    </source>
</evidence>
<evidence type="ECO:0000256" key="2">
    <source>
        <dbReference type="ARBA" id="ARBA00023004"/>
    </source>
</evidence>
<evidence type="ECO:0000256" key="3">
    <source>
        <dbReference type="ARBA" id="ARBA00023014"/>
    </source>
</evidence>